<dbReference type="EMBL" id="CP098242">
    <property type="protein sequence ID" value="WAW10105.1"/>
    <property type="molecule type" value="Genomic_DNA"/>
</dbReference>
<proteinExistence type="predicted"/>
<name>A0A9E9LYR0_9BURK</name>
<dbReference type="Proteomes" id="UP001156215">
    <property type="component" value="Chromosome"/>
</dbReference>
<reference evidence="2" key="1">
    <citation type="journal article" date="2022" name="Front. Microbiol.">
        <title>New perspectives on an old grouping: The genomic and phenotypic variability of Oxalobacter formigenes and the implications for calcium oxalate stone prevention.</title>
        <authorList>
            <person name="Chmiel J.A."/>
            <person name="Carr C."/>
            <person name="Stuivenberg G.A."/>
            <person name="Venema R."/>
            <person name="Chanyi R.M."/>
            <person name="Al K.F."/>
            <person name="Giguere D."/>
            <person name="Say H."/>
            <person name="Akouris P.P."/>
            <person name="Dominguez Romero S.A."/>
            <person name="Kwong A."/>
            <person name="Tai V."/>
            <person name="Koval S.F."/>
            <person name="Razvi H."/>
            <person name="Bjazevic J."/>
            <person name="Burton J.P."/>
        </authorList>
    </citation>
    <scope>NUCLEOTIDE SEQUENCE</scope>
    <source>
        <strain evidence="2">WoOx3</strain>
    </source>
</reference>
<dbReference type="InterPro" id="IPR001163">
    <property type="entry name" value="Sm_dom_euk/arc"/>
</dbReference>
<dbReference type="RefSeq" id="WP_269309103.1">
    <property type="nucleotide sequence ID" value="NZ_CP098242.1"/>
</dbReference>
<evidence type="ECO:0000313" key="3">
    <source>
        <dbReference type="Proteomes" id="UP001156215"/>
    </source>
</evidence>
<sequence length="62" mass="6748">MSGGVVLDIQNGTVRLKIHKKEGQSVTLKFSSGDYKKLTGKLVSSDQWANIRLDQITMPDGG</sequence>
<dbReference type="KEGG" id="ovb:NB640_00035"/>
<protein>
    <submittedName>
        <fullName evidence="2">LSM domain-containing protein</fullName>
    </submittedName>
</protein>
<dbReference type="Pfam" id="PF01423">
    <property type="entry name" value="LSM"/>
    <property type="match status" value="1"/>
</dbReference>
<gene>
    <name evidence="2" type="ORF">NB640_00035</name>
</gene>
<evidence type="ECO:0000259" key="1">
    <source>
        <dbReference type="Pfam" id="PF01423"/>
    </source>
</evidence>
<feature type="domain" description="Sm" evidence="1">
    <location>
        <begin position="18"/>
        <end position="58"/>
    </location>
</feature>
<keyword evidence="3" id="KW-1185">Reference proteome</keyword>
<organism evidence="2 3">
    <name type="scientific">Oxalobacter vibrioformis</name>
    <dbReference type="NCBI Taxonomy" id="933080"/>
    <lineage>
        <taxon>Bacteria</taxon>
        <taxon>Pseudomonadati</taxon>
        <taxon>Pseudomonadota</taxon>
        <taxon>Betaproteobacteria</taxon>
        <taxon>Burkholderiales</taxon>
        <taxon>Oxalobacteraceae</taxon>
        <taxon>Oxalobacter</taxon>
    </lineage>
</organism>
<evidence type="ECO:0000313" key="2">
    <source>
        <dbReference type="EMBL" id="WAW10105.1"/>
    </source>
</evidence>
<accession>A0A9E9LYR0</accession>
<dbReference type="AlphaFoldDB" id="A0A9E9LYR0"/>